<reference evidence="5" key="2">
    <citation type="submission" date="2025-09" db="UniProtKB">
        <authorList>
            <consortium name="Ensembl"/>
        </authorList>
    </citation>
    <scope>IDENTIFICATION</scope>
</reference>
<organism evidence="5 6">
    <name type="scientific">Neogobius melanostomus</name>
    <name type="common">round goby</name>
    <dbReference type="NCBI Taxonomy" id="47308"/>
    <lineage>
        <taxon>Eukaryota</taxon>
        <taxon>Metazoa</taxon>
        <taxon>Chordata</taxon>
        <taxon>Craniata</taxon>
        <taxon>Vertebrata</taxon>
        <taxon>Euteleostomi</taxon>
        <taxon>Actinopterygii</taxon>
        <taxon>Neopterygii</taxon>
        <taxon>Teleostei</taxon>
        <taxon>Neoteleostei</taxon>
        <taxon>Acanthomorphata</taxon>
        <taxon>Gobiaria</taxon>
        <taxon>Gobiiformes</taxon>
        <taxon>Gobioidei</taxon>
        <taxon>Gobiidae</taxon>
        <taxon>Benthophilinae</taxon>
        <taxon>Neogobiini</taxon>
        <taxon>Neogobius</taxon>
    </lineage>
</organism>
<evidence type="ECO:0000256" key="2">
    <source>
        <dbReference type="ARBA" id="ARBA00022900"/>
    </source>
</evidence>
<dbReference type="InterPro" id="IPR036186">
    <property type="entry name" value="Serpin_sf"/>
</dbReference>
<feature type="chain" id="PRO_5034030963" description="Serpin domain-containing protein" evidence="3">
    <location>
        <begin position="23"/>
        <end position="175"/>
    </location>
</feature>
<evidence type="ECO:0000313" key="6">
    <source>
        <dbReference type="Proteomes" id="UP000694523"/>
    </source>
</evidence>
<feature type="signal peptide" evidence="3">
    <location>
        <begin position="1"/>
        <end position="22"/>
    </location>
</feature>
<evidence type="ECO:0000313" key="5">
    <source>
        <dbReference type="Ensembl" id="ENSNMLP00000011414.1"/>
    </source>
</evidence>
<dbReference type="Ensembl" id="ENSNMLT00000012905.1">
    <property type="protein sequence ID" value="ENSNMLP00000011414.1"/>
    <property type="gene ID" value="ENSNMLG00000007687.1"/>
</dbReference>
<evidence type="ECO:0000256" key="1">
    <source>
        <dbReference type="ARBA" id="ARBA00022690"/>
    </source>
</evidence>
<dbReference type="PANTHER" id="PTHR11461:SF204">
    <property type="entry name" value="SERPIN B6"/>
    <property type="match status" value="1"/>
</dbReference>
<dbReference type="InterPro" id="IPR023796">
    <property type="entry name" value="Serpin_dom"/>
</dbReference>
<keyword evidence="6" id="KW-1185">Reference proteome</keyword>
<dbReference type="GO" id="GO:0004867">
    <property type="term" value="F:serine-type endopeptidase inhibitor activity"/>
    <property type="evidence" value="ECO:0007669"/>
    <property type="project" value="UniProtKB-KW"/>
</dbReference>
<proteinExistence type="predicted"/>
<dbReference type="SUPFAM" id="SSF56574">
    <property type="entry name" value="Serpins"/>
    <property type="match status" value="1"/>
</dbReference>
<sequence>MSPFFTILIRSITALYFFNAFAADTAASGNLCKANTTFTLDLFKSLGGKDKTSNVFFSPLSISSALSMLLLGAKGSTAKQMREVGSFKLHFLIRITQIIQTTDVGRNVHSSFAALLQELNKPDSSYALGVANRLYGDIIKDVLDSLTIKLHITYQAKLRICWSEMQWIVPLSWCW</sequence>
<keyword evidence="1" id="KW-0646">Protease inhibitor</keyword>
<protein>
    <recommendedName>
        <fullName evidence="4">Serpin domain-containing protein</fullName>
    </recommendedName>
</protein>
<feature type="domain" description="Serpin" evidence="4">
    <location>
        <begin position="34"/>
        <end position="151"/>
    </location>
</feature>
<dbReference type="Proteomes" id="UP000694523">
    <property type="component" value="Unplaced"/>
</dbReference>
<keyword evidence="3" id="KW-0732">Signal</keyword>
<reference evidence="5" key="1">
    <citation type="submission" date="2025-08" db="UniProtKB">
        <authorList>
            <consortium name="Ensembl"/>
        </authorList>
    </citation>
    <scope>IDENTIFICATION</scope>
</reference>
<dbReference type="InterPro" id="IPR042178">
    <property type="entry name" value="Serpin_sf_1"/>
</dbReference>
<dbReference type="GO" id="GO:0005615">
    <property type="term" value="C:extracellular space"/>
    <property type="evidence" value="ECO:0007669"/>
    <property type="project" value="InterPro"/>
</dbReference>
<accession>A0A8C6WJ95</accession>
<name>A0A8C6WJ95_9GOBI</name>
<dbReference type="PANTHER" id="PTHR11461">
    <property type="entry name" value="SERINE PROTEASE INHIBITOR, SERPIN"/>
    <property type="match status" value="1"/>
</dbReference>
<dbReference type="Gene3D" id="3.30.497.10">
    <property type="entry name" value="Antithrombin, subunit I, domain 2"/>
    <property type="match status" value="1"/>
</dbReference>
<evidence type="ECO:0000259" key="4">
    <source>
        <dbReference type="Pfam" id="PF00079"/>
    </source>
</evidence>
<dbReference type="InterPro" id="IPR000215">
    <property type="entry name" value="Serpin_fam"/>
</dbReference>
<dbReference type="Pfam" id="PF00079">
    <property type="entry name" value="Serpin"/>
    <property type="match status" value="1"/>
</dbReference>
<dbReference type="AlphaFoldDB" id="A0A8C6WJ95"/>
<keyword evidence="2" id="KW-0722">Serine protease inhibitor</keyword>
<evidence type="ECO:0000256" key="3">
    <source>
        <dbReference type="SAM" id="SignalP"/>
    </source>
</evidence>